<reference evidence="1 2" key="1">
    <citation type="journal article" date="2021" name="Nat. Plants">
        <title>The Taxus genome provides insights into paclitaxel biosynthesis.</title>
        <authorList>
            <person name="Xiong X."/>
            <person name="Gou J."/>
            <person name="Liao Q."/>
            <person name="Li Y."/>
            <person name="Zhou Q."/>
            <person name="Bi G."/>
            <person name="Li C."/>
            <person name="Du R."/>
            <person name="Wang X."/>
            <person name="Sun T."/>
            <person name="Guo L."/>
            <person name="Liang H."/>
            <person name="Lu P."/>
            <person name="Wu Y."/>
            <person name="Zhang Z."/>
            <person name="Ro D.K."/>
            <person name="Shang Y."/>
            <person name="Huang S."/>
            <person name="Yan J."/>
        </authorList>
    </citation>
    <scope>NUCLEOTIDE SEQUENCE [LARGE SCALE GENOMIC DNA]</scope>
    <source>
        <strain evidence="1">Ta-2019</strain>
    </source>
</reference>
<sequence>RISKRQNPSFRHGRIVGCFASNSVEFQADSTTLGGGDHYSKEKFQHINLPYLKDRQCTSIMIGQDDPQGASNLECSRKMVFMPILEEEAYLGSPEDVVTMDLRSYRPREPDTP</sequence>
<evidence type="ECO:0000313" key="2">
    <source>
        <dbReference type="Proteomes" id="UP000824469"/>
    </source>
</evidence>
<gene>
    <name evidence="1" type="ORF">KI387_008801</name>
</gene>
<name>A0AA38CRQ2_TAXCH</name>
<protein>
    <submittedName>
        <fullName evidence="1">Uncharacterized protein</fullName>
    </submittedName>
</protein>
<keyword evidence="2" id="KW-1185">Reference proteome</keyword>
<accession>A0AA38CRQ2</accession>
<dbReference type="AlphaFoldDB" id="A0AA38CRQ2"/>
<proteinExistence type="predicted"/>
<feature type="non-terminal residue" evidence="1">
    <location>
        <position position="1"/>
    </location>
</feature>
<organism evidence="1 2">
    <name type="scientific">Taxus chinensis</name>
    <name type="common">Chinese yew</name>
    <name type="synonym">Taxus wallichiana var. chinensis</name>
    <dbReference type="NCBI Taxonomy" id="29808"/>
    <lineage>
        <taxon>Eukaryota</taxon>
        <taxon>Viridiplantae</taxon>
        <taxon>Streptophyta</taxon>
        <taxon>Embryophyta</taxon>
        <taxon>Tracheophyta</taxon>
        <taxon>Spermatophyta</taxon>
        <taxon>Pinopsida</taxon>
        <taxon>Pinidae</taxon>
        <taxon>Conifers II</taxon>
        <taxon>Cupressales</taxon>
        <taxon>Taxaceae</taxon>
        <taxon>Taxus</taxon>
    </lineage>
</organism>
<evidence type="ECO:0000313" key="1">
    <source>
        <dbReference type="EMBL" id="KAH9304397.1"/>
    </source>
</evidence>
<feature type="non-terminal residue" evidence="1">
    <location>
        <position position="113"/>
    </location>
</feature>
<dbReference type="EMBL" id="JAHRHJ020000008">
    <property type="protein sequence ID" value="KAH9304397.1"/>
    <property type="molecule type" value="Genomic_DNA"/>
</dbReference>
<comment type="caution">
    <text evidence="1">The sequence shown here is derived from an EMBL/GenBank/DDBJ whole genome shotgun (WGS) entry which is preliminary data.</text>
</comment>
<dbReference type="Proteomes" id="UP000824469">
    <property type="component" value="Unassembled WGS sequence"/>
</dbReference>